<dbReference type="OrthoDB" id="5424500at2759"/>
<organism evidence="1 2">
    <name type="scientific">Moniliophthora roreri (strain MCA 2997)</name>
    <name type="common">Cocoa frosty pod rot fungus</name>
    <name type="synonym">Crinipellis roreri</name>
    <dbReference type="NCBI Taxonomy" id="1381753"/>
    <lineage>
        <taxon>Eukaryota</taxon>
        <taxon>Fungi</taxon>
        <taxon>Dikarya</taxon>
        <taxon>Basidiomycota</taxon>
        <taxon>Agaricomycotina</taxon>
        <taxon>Agaricomycetes</taxon>
        <taxon>Agaricomycetidae</taxon>
        <taxon>Agaricales</taxon>
        <taxon>Marasmiineae</taxon>
        <taxon>Marasmiaceae</taxon>
        <taxon>Moniliophthora</taxon>
    </lineage>
</organism>
<sequence length="220" mass="25057">MANTARRTVPANERAEVVLYDHFFSYFHSERMFLEGIKYSGGAFPRGLPSNKELSSLSAAEIELFHEVIACECDGTFQLFSPTALRSPVRTQRANLTDSVPEEAKYQHEFYRCLYEATGGACAVSPEYGQTIMQDRGRIDFFIGAKGWGIELLHDGDRVPHHVARLKAGGTYHPWIQVLGTMADFIILDFHQTKPRPQQNVDKLFHIVYNKDFTTYEVPY</sequence>
<evidence type="ECO:0000313" key="1">
    <source>
        <dbReference type="EMBL" id="ESK90238.1"/>
    </source>
</evidence>
<protein>
    <submittedName>
        <fullName evidence="1">Uncharacterized protein</fullName>
    </submittedName>
</protein>
<dbReference type="EMBL" id="AWSO01000462">
    <property type="protein sequence ID" value="ESK90238.1"/>
    <property type="molecule type" value="Genomic_DNA"/>
</dbReference>
<proteinExistence type="predicted"/>
<dbReference type="Proteomes" id="UP000017559">
    <property type="component" value="Unassembled WGS sequence"/>
</dbReference>
<keyword evidence="2" id="KW-1185">Reference proteome</keyword>
<gene>
    <name evidence="1" type="ORF">Moror_7692</name>
</gene>
<reference evidence="1 2" key="1">
    <citation type="journal article" date="2014" name="BMC Genomics">
        <title>Genome and secretome analysis of the hemibiotrophic fungal pathogen, Moniliophthora roreri, which causes frosty pod rot disease of cacao: mechanisms of the biotrophic and necrotrophic phases.</title>
        <authorList>
            <person name="Meinhardt L.W."/>
            <person name="Costa G.G.L."/>
            <person name="Thomazella D.P.T."/>
            <person name="Teixeira P.J.P.L."/>
            <person name="Carazzolle M.F."/>
            <person name="Schuster S.C."/>
            <person name="Carlson J.E."/>
            <person name="Guiltinan M.J."/>
            <person name="Mieczkowski P."/>
            <person name="Farmer A."/>
            <person name="Ramaraj T."/>
            <person name="Crozier J."/>
            <person name="Davis R.E."/>
            <person name="Shao J."/>
            <person name="Melnick R.L."/>
            <person name="Pereira G.A.G."/>
            <person name="Bailey B.A."/>
        </authorList>
    </citation>
    <scope>NUCLEOTIDE SEQUENCE [LARGE SCALE GENOMIC DNA]</scope>
    <source>
        <strain evidence="1 2">MCA 2997</strain>
    </source>
</reference>
<dbReference type="HOGENOM" id="CLU_1256329_0_0_1"/>
<accession>V2WTS8</accession>
<dbReference type="AlphaFoldDB" id="V2WTS8"/>
<name>V2WTS8_MONRO</name>
<comment type="caution">
    <text evidence="1">The sequence shown here is derived from an EMBL/GenBank/DDBJ whole genome shotgun (WGS) entry which is preliminary data.</text>
</comment>
<evidence type="ECO:0000313" key="2">
    <source>
        <dbReference type="Proteomes" id="UP000017559"/>
    </source>
</evidence>
<dbReference type="KEGG" id="mrr:Moror_7692"/>